<organism evidence="4 5">
    <name type="scientific">Capsulimonas corticalis</name>
    <dbReference type="NCBI Taxonomy" id="2219043"/>
    <lineage>
        <taxon>Bacteria</taxon>
        <taxon>Bacillati</taxon>
        <taxon>Armatimonadota</taxon>
        <taxon>Armatimonadia</taxon>
        <taxon>Capsulimonadales</taxon>
        <taxon>Capsulimonadaceae</taxon>
        <taxon>Capsulimonas</taxon>
    </lineage>
</organism>
<gene>
    <name evidence="4" type="ORF">CCAX7_22750</name>
</gene>
<dbReference type="InterPro" id="IPR019546">
    <property type="entry name" value="TAT_signal_bac_arc"/>
</dbReference>
<dbReference type="SUPFAM" id="SSF53850">
    <property type="entry name" value="Periplasmic binding protein-like II"/>
    <property type="match status" value="1"/>
</dbReference>
<dbReference type="InterPro" id="IPR050490">
    <property type="entry name" value="Bact_solute-bd_prot1"/>
</dbReference>
<sequence>MNLSISRRQFLKTATFAAGALLAGCGPKGAPGARVTLTQWYHQYGETGTQDAVLRYAREYTKQHPGIAVRVIWIPGDYSTKLGTALLTRNGPDVFESTLSEPMVTAGEVAPLDDLFTPEIRADFNPKDLEINSVGGRIYGVKMFDDTAALYYRKSLLEKAGVDPPRTMDALIAAVKKLNTDDRKGLFVGNDGGVGSLINIAPWSAGSDFLVDGHIVFDNPRTAAAYEKVLELNATGALLLGAPTDWYDPSALTQGLAAMQWTGLWAYPAIRKALGDDVGVLPWPALDAQGTPATFLGGWSSMVNAQSPNVDEAKKYVKWLWIERADLQKDWCLSYGFHVPARPSVARTADALRATVPQTAAHNMTVYGHALPPSWNSAMNTALTDAATHILKEGRPAAGELANAARKCEIVLRRMQE</sequence>
<dbReference type="InterPro" id="IPR006311">
    <property type="entry name" value="TAT_signal"/>
</dbReference>
<dbReference type="EMBL" id="AP025739">
    <property type="protein sequence ID" value="BDI30224.1"/>
    <property type="molecule type" value="Genomic_DNA"/>
</dbReference>
<evidence type="ECO:0000313" key="4">
    <source>
        <dbReference type="EMBL" id="BDI30224.1"/>
    </source>
</evidence>
<accession>A0A402CV00</accession>
<keyword evidence="3" id="KW-0732">Signal</keyword>
<dbReference type="AlphaFoldDB" id="A0A402CV00"/>
<dbReference type="PROSITE" id="PS51318">
    <property type="entry name" value="TAT"/>
    <property type="match status" value="1"/>
</dbReference>
<dbReference type="Pfam" id="PF01547">
    <property type="entry name" value="SBP_bac_1"/>
    <property type="match status" value="1"/>
</dbReference>
<dbReference type="CDD" id="cd13585">
    <property type="entry name" value="PBP2_TMBP_like"/>
    <property type="match status" value="1"/>
</dbReference>
<dbReference type="Gene3D" id="3.40.190.10">
    <property type="entry name" value="Periplasmic binding protein-like II"/>
    <property type="match status" value="1"/>
</dbReference>
<keyword evidence="5" id="KW-1185">Reference proteome</keyword>
<comment type="similarity">
    <text evidence="1">Belongs to the bacterial solute-binding protein 1 family.</text>
</comment>
<proteinExistence type="inferred from homology"/>
<protein>
    <submittedName>
        <fullName evidence="4">Sugar ABC transporter substrate-binding protein</fullName>
    </submittedName>
</protein>
<name>A0A402CV00_9BACT</name>
<dbReference type="InterPro" id="IPR006059">
    <property type="entry name" value="SBP"/>
</dbReference>
<dbReference type="KEGG" id="ccot:CCAX7_22750"/>
<dbReference type="PROSITE" id="PS51257">
    <property type="entry name" value="PROKAR_LIPOPROTEIN"/>
    <property type="match status" value="1"/>
</dbReference>
<evidence type="ECO:0000256" key="1">
    <source>
        <dbReference type="ARBA" id="ARBA00008520"/>
    </source>
</evidence>
<dbReference type="RefSeq" id="WP_218025572.1">
    <property type="nucleotide sequence ID" value="NZ_AP025739.1"/>
</dbReference>
<dbReference type="NCBIfam" id="TIGR01409">
    <property type="entry name" value="TAT_signal_seq"/>
    <property type="match status" value="1"/>
</dbReference>
<reference evidence="4 5" key="1">
    <citation type="journal article" date="2019" name="Int. J. Syst. Evol. Microbiol.">
        <title>Capsulimonas corticalis gen. nov., sp. nov., an aerobic capsulated bacterium, of a novel bacterial order, Capsulimonadales ord. nov., of the class Armatimonadia of the phylum Armatimonadetes.</title>
        <authorList>
            <person name="Li J."/>
            <person name="Kudo C."/>
            <person name="Tonouchi A."/>
        </authorList>
    </citation>
    <scope>NUCLEOTIDE SEQUENCE [LARGE SCALE GENOMIC DNA]</scope>
    <source>
        <strain evidence="4 5">AX-7</strain>
    </source>
</reference>
<evidence type="ECO:0000313" key="5">
    <source>
        <dbReference type="Proteomes" id="UP000287394"/>
    </source>
</evidence>
<keyword evidence="2" id="KW-0813">Transport</keyword>
<dbReference type="PANTHER" id="PTHR43649">
    <property type="entry name" value="ARABINOSE-BINDING PROTEIN-RELATED"/>
    <property type="match status" value="1"/>
</dbReference>
<evidence type="ECO:0000256" key="3">
    <source>
        <dbReference type="ARBA" id="ARBA00022729"/>
    </source>
</evidence>
<dbReference type="Proteomes" id="UP000287394">
    <property type="component" value="Chromosome"/>
</dbReference>
<dbReference type="PANTHER" id="PTHR43649:SF34">
    <property type="entry name" value="ABC TRANSPORTER PERIPLASMIC-BINDING PROTEIN YCJN-RELATED"/>
    <property type="match status" value="1"/>
</dbReference>
<evidence type="ECO:0000256" key="2">
    <source>
        <dbReference type="ARBA" id="ARBA00022448"/>
    </source>
</evidence>